<dbReference type="InterPro" id="IPR044063">
    <property type="entry name" value="ZF_RING_GID"/>
</dbReference>
<reference evidence="14 15" key="1">
    <citation type="journal article" date="2016" name="Sci. Rep.">
        <title>Penicillium arizonense, a new, genome sequenced fungal species, reveals a high chemical diversity in secreted metabolites.</title>
        <authorList>
            <person name="Grijseels S."/>
            <person name="Nielsen J.C."/>
            <person name="Randelovic M."/>
            <person name="Nielsen J."/>
            <person name="Nielsen K.F."/>
            <person name="Workman M."/>
            <person name="Frisvad J.C."/>
        </authorList>
    </citation>
    <scope>NUCLEOTIDE SEQUENCE [LARGE SCALE GENOMIC DNA]</scope>
    <source>
        <strain evidence="14 15">CBS 141311</strain>
    </source>
</reference>
<dbReference type="PROSITE" id="PS50896">
    <property type="entry name" value="LISH"/>
    <property type="match status" value="1"/>
</dbReference>
<accession>A0A1F5L835</accession>
<gene>
    <name evidence="14" type="ORF">PENARI_c023G11674</name>
</gene>
<dbReference type="InterPro" id="IPR045098">
    <property type="entry name" value="Fyv10_fam"/>
</dbReference>
<dbReference type="GO" id="GO:0005737">
    <property type="term" value="C:cytoplasm"/>
    <property type="evidence" value="ECO:0007669"/>
    <property type="project" value="UniProtKB-SubCell"/>
</dbReference>
<comment type="similarity">
    <text evidence="3">Belongs to the FYV10 family.</text>
</comment>
<feature type="domain" description="RING-Gid-type" evidence="13">
    <location>
        <begin position="329"/>
        <end position="391"/>
    </location>
</feature>
<evidence type="ECO:0000259" key="12">
    <source>
        <dbReference type="PROSITE" id="PS50897"/>
    </source>
</evidence>
<dbReference type="Proteomes" id="UP000177622">
    <property type="component" value="Unassembled WGS sequence"/>
</dbReference>
<dbReference type="EMBL" id="LXJU01000023">
    <property type="protein sequence ID" value="OGE49140.1"/>
    <property type="molecule type" value="Genomic_DNA"/>
</dbReference>
<dbReference type="InterPro" id="IPR013144">
    <property type="entry name" value="CRA_dom"/>
</dbReference>
<dbReference type="InterPro" id="IPR006595">
    <property type="entry name" value="CTLH_C"/>
</dbReference>
<proteinExistence type="inferred from homology"/>
<evidence type="ECO:0000313" key="14">
    <source>
        <dbReference type="EMBL" id="OGE49140.1"/>
    </source>
</evidence>
<keyword evidence="8 10" id="KW-0863">Zinc-finger</keyword>
<comment type="caution">
    <text evidence="14">The sequence shown here is derived from an EMBL/GenBank/DDBJ whole genome shotgun (WGS) entry which is preliminary data.</text>
</comment>
<dbReference type="PROSITE" id="PS51867">
    <property type="entry name" value="ZF_RING_GID"/>
    <property type="match status" value="1"/>
</dbReference>
<dbReference type="SMART" id="SM00668">
    <property type="entry name" value="CTLH"/>
    <property type="match status" value="1"/>
</dbReference>
<dbReference type="GO" id="GO:0008270">
    <property type="term" value="F:zinc ion binding"/>
    <property type="evidence" value="ECO:0007669"/>
    <property type="project" value="UniProtKB-KW"/>
</dbReference>
<dbReference type="PANTHER" id="PTHR12170:SF2">
    <property type="entry name" value="E3 UBIQUITIN-PROTEIN TRANSFERASE MAEA"/>
    <property type="match status" value="1"/>
</dbReference>
<keyword evidence="6" id="KW-0963">Cytoplasm</keyword>
<organism evidence="14 15">
    <name type="scientific">Penicillium arizonense</name>
    <dbReference type="NCBI Taxonomy" id="1835702"/>
    <lineage>
        <taxon>Eukaryota</taxon>
        <taxon>Fungi</taxon>
        <taxon>Dikarya</taxon>
        <taxon>Ascomycota</taxon>
        <taxon>Pezizomycotina</taxon>
        <taxon>Eurotiomycetes</taxon>
        <taxon>Eurotiomycetidae</taxon>
        <taxon>Eurotiales</taxon>
        <taxon>Aspergillaceae</taxon>
        <taxon>Penicillium</taxon>
    </lineage>
</organism>
<dbReference type="RefSeq" id="XP_022484594.1">
    <property type="nucleotide sequence ID" value="XM_022635619.1"/>
</dbReference>
<protein>
    <recommendedName>
        <fullName evidence="5">Protein FYV10</fullName>
    </recommendedName>
    <alternativeName>
        <fullName evidence="4">Protein fyv10</fullName>
    </alternativeName>
</protein>
<evidence type="ECO:0000256" key="4">
    <source>
        <dbReference type="ARBA" id="ARBA00017917"/>
    </source>
</evidence>
<keyword evidence="11" id="KW-0175">Coiled coil</keyword>
<dbReference type="STRING" id="1835702.A0A1F5L835"/>
<feature type="domain" description="CTLH" evidence="12">
    <location>
        <begin position="164"/>
        <end position="221"/>
    </location>
</feature>
<dbReference type="GO" id="GO:0005634">
    <property type="term" value="C:nucleus"/>
    <property type="evidence" value="ECO:0007669"/>
    <property type="project" value="TreeGrafter"/>
</dbReference>
<evidence type="ECO:0000256" key="1">
    <source>
        <dbReference type="ARBA" id="ARBA00002343"/>
    </source>
</evidence>
<dbReference type="OrthoDB" id="1933455at2759"/>
<dbReference type="PROSITE" id="PS50897">
    <property type="entry name" value="CTLH"/>
    <property type="match status" value="1"/>
</dbReference>
<keyword evidence="15" id="KW-1185">Reference proteome</keyword>
<dbReference type="Pfam" id="PF10607">
    <property type="entry name" value="CTLH"/>
    <property type="match status" value="1"/>
</dbReference>
<keyword evidence="7" id="KW-0479">Metal-binding</keyword>
<evidence type="ECO:0000256" key="11">
    <source>
        <dbReference type="SAM" id="Coils"/>
    </source>
</evidence>
<keyword evidence="9" id="KW-0862">Zinc</keyword>
<evidence type="ECO:0000256" key="3">
    <source>
        <dbReference type="ARBA" id="ARBA00010615"/>
    </source>
</evidence>
<dbReference type="GeneID" id="34580353"/>
<comment type="subcellular location">
    <subcellularLocation>
        <location evidence="2">Cytoplasm</location>
    </subcellularLocation>
</comment>
<evidence type="ECO:0000313" key="15">
    <source>
        <dbReference type="Proteomes" id="UP000177622"/>
    </source>
</evidence>
<feature type="zinc finger region" description="RING-Gid-type" evidence="10">
    <location>
        <begin position="329"/>
        <end position="391"/>
    </location>
</feature>
<dbReference type="GO" id="GO:0061630">
    <property type="term" value="F:ubiquitin protein ligase activity"/>
    <property type="evidence" value="ECO:0007669"/>
    <property type="project" value="InterPro"/>
</dbReference>
<evidence type="ECO:0000256" key="5">
    <source>
        <dbReference type="ARBA" id="ARBA00018741"/>
    </source>
</evidence>
<dbReference type="AlphaFoldDB" id="A0A1F5L835"/>
<evidence type="ECO:0000256" key="6">
    <source>
        <dbReference type="ARBA" id="ARBA00022490"/>
    </source>
</evidence>
<evidence type="ECO:0000256" key="8">
    <source>
        <dbReference type="ARBA" id="ARBA00022771"/>
    </source>
</evidence>
<name>A0A1F5L835_PENAI</name>
<dbReference type="InterPro" id="IPR006594">
    <property type="entry name" value="LisH"/>
</dbReference>
<dbReference type="PANTHER" id="PTHR12170">
    <property type="entry name" value="MACROPHAGE ERYTHROBLAST ATTACHER-RELATED"/>
    <property type="match status" value="1"/>
</dbReference>
<dbReference type="GO" id="GO:0043161">
    <property type="term" value="P:proteasome-mediated ubiquitin-dependent protein catabolic process"/>
    <property type="evidence" value="ECO:0007669"/>
    <property type="project" value="InterPro"/>
</dbReference>
<sequence length="406" mass="46235">MAAELTSTKLNPESHIILDQPLLRLPHELARRNFKTVQRAVEREKEYVLPALKDTANASLSNTQTPDQTLAALDAMISRMQGLKRKMEGLQEEEKKIHNQSRKRIQHLEALHKIPNLADVKYDQWARVRLDRLLVDHMLRSGFSESAKQLAQERGVEELVDLDVFTQCQRIVKSLRRGETKEALQWCGENKAALKKSQHNLEFELRLQQFIEMVRTQDKTKKIEAIAHAKRYLILNHQAQNPEIRRAAGLLVFKQDTKVEPYKSLFSLDRWKELSDLFVQTHHELLSLPSQPLLHIALSAGLSALKTPLCHSAYTSSSSNSQSTSTSVCPICSTELNELARTMPYAHHSKSYVESDPIVLPNGRVYGQQRLIEISTKLGSVESGKVKDPTTGEVFDESDMKKVYIM</sequence>
<dbReference type="SMART" id="SM00757">
    <property type="entry name" value="CRA"/>
    <property type="match status" value="1"/>
</dbReference>
<evidence type="ECO:0000256" key="9">
    <source>
        <dbReference type="ARBA" id="ARBA00022833"/>
    </source>
</evidence>
<evidence type="ECO:0000256" key="7">
    <source>
        <dbReference type="ARBA" id="ARBA00022723"/>
    </source>
</evidence>
<dbReference type="GO" id="GO:0034657">
    <property type="term" value="C:GID complex"/>
    <property type="evidence" value="ECO:0007669"/>
    <property type="project" value="TreeGrafter"/>
</dbReference>
<evidence type="ECO:0000256" key="2">
    <source>
        <dbReference type="ARBA" id="ARBA00004496"/>
    </source>
</evidence>
<comment type="function">
    <text evidence="1">Involved in the proteasome-dependent degradation of fructose-1,6-bisphosphatase.</text>
</comment>
<feature type="coiled-coil region" evidence="11">
    <location>
        <begin position="73"/>
        <end position="103"/>
    </location>
</feature>
<evidence type="ECO:0000256" key="10">
    <source>
        <dbReference type="PROSITE-ProRule" id="PRU01215"/>
    </source>
</evidence>
<evidence type="ECO:0000259" key="13">
    <source>
        <dbReference type="PROSITE" id="PS51867"/>
    </source>
</evidence>
<dbReference type="InterPro" id="IPR024964">
    <property type="entry name" value="CTLH/CRA"/>
</dbReference>